<protein>
    <submittedName>
        <fullName evidence="1">Uncharacterized protein</fullName>
    </submittedName>
</protein>
<accession>A0ABU8U001</accession>
<dbReference type="EMBL" id="JBBKAM010000002">
    <property type="protein sequence ID" value="MEJ8641167.1"/>
    <property type="molecule type" value="Genomic_DNA"/>
</dbReference>
<evidence type="ECO:0000313" key="1">
    <source>
        <dbReference type="EMBL" id="MEJ8641167.1"/>
    </source>
</evidence>
<gene>
    <name evidence="1" type="ORF">WKI68_06110</name>
</gene>
<keyword evidence="2" id="KW-1185">Reference proteome</keyword>
<organism evidence="1 2">
    <name type="scientific">Streptomyces caledonius</name>
    <dbReference type="NCBI Taxonomy" id="3134107"/>
    <lineage>
        <taxon>Bacteria</taxon>
        <taxon>Bacillati</taxon>
        <taxon>Actinomycetota</taxon>
        <taxon>Actinomycetes</taxon>
        <taxon>Kitasatosporales</taxon>
        <taxon>Streptomycetaceae</taxon>
        <taxon>Streptomyces</taxon>
    </lineage>
</organism>
<dbReference type="Proteomes" id="UP001382904">
    <property type="component" value="Unassembled WGS sequence"/>
</dbReference>
<evidence type="ECO:0000313" key="2">
    <source>
        <dbReference type="Proteomes" id="UP001382904"/>
    </source>
</evidence>
<reference evidence="1 2" key="1">
    <citation type="submission" date="2024-03" db="EMBL/GenBank/DDBJ databases">
        <title>Novel Streptomyces species of biotechnological and ecological value are a feature of Machair soil.</title>
        <authorList>
            <person name="Prole J.R."/>
            <person name="Goodfellow M."/>
            <person name="Allenby N."/>
            <person name="Ward A.C."/>
        </authorList>
    </citation>
    <scope>NUCLEOTIDE SEQUENCE [LARGE SCALE GENOMIC DNA]</scope>
    <source>
        <strain evidence="1 2">MS1.HAVA.3</strain>
    </source>
</reference>
<sequence length="90" mass="9400">MNDDPALPRPGYASDFADDYDRWFAKPGITGATVESLAALTGLGRFSNSASAPAGWPCHCGHAASRCTASTGPRRCCAACVPNREEPGSR</sequence>
<name>A0ABU8U001_9ACTN</name>
<proteinExistence type="predicted"/>
<comment type="caution">
    <text evidence="1">The sequence shown here is derived from an EMBL/GenBank/DDBJ whole genome shotgun (WGS) entry which is preliminary data.</text>
</comment>